<dbReference type="GO" id="GO:0004527">
    <property type="term" value="F:exonuclease activity"/>
    <property type="evidence" value="ECO:0007669"/>
    <property type="project" value="UniProtKB-KW"/>
</dbReference>
<dbReference type="AlphaFoldDB" id="A0A923L525"/>
<dbReference type="InterPro" id="IPR004843">
    <property type="entry name" value="Calcineurin-like_PHP"/>
</dbReference>
<keyword evidence="3" id="KW-0269">Exonuclease</keyword>
<comment type="caution">
    <text evidence="3">The sequence shown here is derived from an EMBL/GenBank/DDBJ whole genome shotgun (WGS) entry which is preliminary data.</text>
</comment>
<reference evidence="3" key="1">
    <citation type="submission" date="2020-08" db="EMBL/GenBank/DDBJ databases">
        <title>Genome public.</title>
        <authorList>
            <person name="Liu C."/>
            <person name="Sun Q."/>
        </authorList>
    </citation>
    <scope>NUCLEOTIDE SEQUENCE</scope>
    <source>
        <strain evidence="3">BX22</strain>
    </source>
</reference>
<keyword evidence="1" id="KW-0378">Hydrolase</keyword>
<dbReference type="Pfam" id="PF00149">
    <property type="entry name" value="Metallophos"/>
    <property type="match status" value="1"/>
</dbReference>
<dbReference type="SUPFAM" id="SSF56300">
    <property type="entry name" value="Metallo-dependent phosphatases"/>
    <property type="match status" value="1"/>
</dbReference>
<dbReference type="CDD" id="cd00840">
    <property type="entry name" value="MPP_Mre11_N"/>
    <property type="match status" value="1"/>
</dbReference>
<evidence type="ECO:0000313" key="4">
    <source>
        <dbReference type="Proteomes" id="UP000637359"/>
    </source>
</evidence>
<dbReference type="PANTHER" id="PTHR30337">
    <property type="entry name" value="COMPONENT OF ATP-DEPENDENT DSDNA EXONUCLEASE"/>
    <property type="match status" value="1"/>
</dbReference>
<dbReference type="Gene3D" id="3.60.21.10">
    <property type="match status" value="1"/>
</dbReference>
<evidence type="ECO:0000313" key="3">
    <source>
        <dbReference type="EMBL" id="MBC5636617.1"/>
    </source>
</evidence>
<keyword evidence="4" id="KW-1185">Reference proteome</keyword>
<name>A0A923L525_9BACI</name>
<feature type="domain" description="Calcineurin-like phosphoesterase" evidence="2">
    <location>
        <begin position="6"/>
        <end position="204"/>
    </location>
</feature>
<dbReference type="InterPro" id="IPR029052">
    <property type="entry name" value="Metallo-depent_PP-like"/>
</dbReference>
<organism evidence="3 4">
    <name type="scientific">Ornithinibacillus hominis</name>
    <dbReference type="NCBI Taxonomy" id="2763055"/>
    <lineage>
        <taxon>Bacteria</taxon>
        <taxon>Bacillati</taxon>
        <taxon>Bacillota</taxon>
        <taxon>Bacilli</taxon>
        <taxon>Bacillales</taxon>
        <taxon>Bacillaceae</taxon>
        <taxon>Ornithinibacillus</taxon>
    </lineage>
</organism>
<dbReference type="InterPro" id="IPR014576">
    <property type="entry name" value="Pesterase_YhaO"/>
</dbReference>
<sequence length="407" mass="47703">MEKKISFIHAADLHLDSPFKGLSDVNETVFQEIRQSTFTALNNLVAVAIKKKVDFVLLVGDLFDNEKQSLKAQISLRNAFEELQRHYIDVYVSYGNHDYVEGNRYPITYPENVHVFPDEQVRSFTYEKDHIPLATIYGFSYERRAVVENKVNQYKKIDEQIPFHIAMLHGSIESNTEHDTYAPFKLGELLEKDFDYWALGHIHKRAVLKENPSVVYPGNIQGRNRKESDEKGCYYVEMVKGKQTLEFIALNAIQYGHVTIDVSECETIHQVEQRITKQLKELDVALPLLVDLELHSNKDTILEWKNENLLQEIVEMWNESFSQQKNWIYIFRYTSKYTNIALPNNMRGEHFLGELTMNVDHFSSASHLTDLYQHKEARKYLDVLSEEMEEQIKKEAYELVLHELMKE</sequence>
<proteinExistence type="predicted"/>
<gene>
    <name evidence="3" type="ORF">H8S33_07240</name>
</gene>
<evidence type="ECO:0000256" key="1">
    <source>
        <dbReference type="ARBA" id="ARBA00022801"/>
    </source>
</evidence>
<dbReference type="PIRSF" id="PIRSF033091">
    <property type="entry name" value="Pesterase_YhaO"/>
    <property type="match status" value="1"/>
</dbReference>
<keyword evidence="3" id="KW-0540">Nuclease</keyword>
<protein>
    <submittedName>
        <fullName evidence="3">DNA repair exonuclease</fullName>
    </submittedName>
</protein>
<dbReference type="EMBL" id="JACOOL010000004">
    <property type="protein sequence ID" value="MBC5636617.1"/>
    <property type="molecule type" value="Genomic_DNA"/>
</dbReference>
<dbReference type="Proteomes" id="UP000637359">
    <property type="component" value="Unassembled WGS sequence"/>
</dbReference>
<evidence type="ECO:0000259" key="2">
    <source>
        <dbReference type="Pfam" id="PF00149"/>
    </source>
</evidence>
<accession>A0A923L525</accession>
<dbReference type="PANTHER" id="PTHR30337:SF7">
    <property type="entry name" value="PHOSPHOESTERASE"/>
    <property type="match status" value="1"/>
</dbReference>
<dbReference type="InterPro" id="IPR041796">
    <property type="entry name" value="Mre11_N"/>
</dbReference>
<dbReference type="InterPro" id="IPR050535">
    <property type="entry name" value="DNA_Repair-Maintenance_Comp"/>
</dbReference>